<dbReference type="AlphaFoldDB" id="A0A834FIK2"/>
<dbReference type="InterPro" id="IPR011029">
    <property type="entry name" value="DEATH-like_dom_sf"/>
</dbReference>
<dbReference type="SUPFAM" id="SSF47986">
    <property type="entry name" value="DEATH domain"/>
    <property type="match status" value="1"/>
</dbReference>
<organism evidence="4 5">
    <name type="scientific">Oryzias melastigma</name>
    <name type="common">Marine medaka</name>
    <dbReference type="NCBI Taxonomy" id="30732"/>
    <lineage>
        <taxon>Eukaryota</taxon>
        <taxon>Metazoa</taxon>
        <taxon>Chordata</taxon>
        <taxon>Craniata</taxon>
        <taxon>Vertebrata</taxon>
        <taxon>Euteleostomi</taxon>
        <taxon>Actinopterygii</taxon>
        <taxon>Neopterygii</taxon>
        <taxon>Teleostei</taxon>
        <taxon>Neoteleostei</taxon>
        <taxon>Acanthomorphata</taxon>
        <taxon>Ovalentaria</taxon>
        <taxon>Atherinomorphae</taxon>
        <taxon>Beloniformes</taxon>
        <taxon>Adrianichthyidae</taxon>
        <taxon>Oryziinae</taxon>
        <taxon>Oryzias</taxon>
    </lineage>
</organism>
<keyword evidence="1" id="KW-0433">Leucine-rich repeat</keyword>
<evidence type="ECO:0000313" key="4">
    <source>
        <dbReference type="EMBL" id="KAF6734806.1"/>
    </source>
</evidence>
<dbReference type="Pfam" id="PF05729">
    <property type="entry name" value="NACHT"/>
    <property type="match status" value="1"/>
</dbReference>
<feature type="domain" description="NACHT" evidence="3">
    <location>
        <begin position="214"/>
        <end position="345"/>
    </location>
</feature>
<gene>
    <name evidence="4" type="ORF">FQA47_013465</name>
</gene>
<dbReference type="Proteomes" id="UP000646548">
    <property type="component" value="Unassembled WGS sequence"/>
</dbReference>
<dbReference type="InterPro" id="IPR051261">
    <property type="entry name" value="NLR"/>
</dbReference>
<dbReference type="SUPFAM" id="SSF52540">
    <property type="entry name" value="P-loop containing nucleoside triphosphate hydrolases"/>
    <property type="match status" value="1"/>
</dbReference>
<reference evidence="4" key="1">
    <citation type="journal article" name="BMC Genomics">
        <title>Long-read sequencing and de novo genome assembly of marine medaka (Oryzias melastigma).</title>
        <authorList>
            <person name="Liang P."/>
            <person name="Saqib H.S.A."/>
            <person name="Ni X."/>
            <person name="Shen Y."/>
        </authorList>
    </citation>
    <scope>NUCLEOTIDE SEQUENCE</scope>
    <source>
        <strain evidence="4">Bigg-433</strain>
    </source>
</reference>
<keyword evidence="2" id="KW-0677">Repeat</keyword>
<evidence type="ECO:0000256" key="2">
    <source>
        <dbReference type="ARBA" id="ARBA00022737"/>
    </source>
</evidence>
<dbReference type="PROSITE" id="PS50837">
    <property type="entry name" value="NACHT"/>
    <property type="match status" value="1"/>
</dbReference>
<name>A0A834FIK2_ORYME</name>
<accession>A0A834FIK2</accession>
<sequence>MERKHYDSILDRSKRIVWQDDCYIDLQSTSSSAALQARSEDLGWVQKYQNQLQRFLTKTFLEDILTHLKKVDVLTLAEEAIIKEAGQLKDQATMLTTVLAGKESHGSDALQGFITSSSAPVSQLILNYDSMVKKHKEVLLQQYEHYRERDSVSCSKLNTCSRTLLLIDGLSDLQQKEHDLMQVGVTRGRKLNHLRQLGLAKLFEPLTRVSLPPRVSLTIGVSGIGKTTWVRHFIRQWSQGAVCSDFHFVLPFTFSELNALEKLSADKLVKMAFPYLSDPSLVLSSPCRTLLIFDGLDEFRCRLNFSDAVPCNDPKKEVSIDDLITNIIRGNLLPDVAVWVTSRPGVASLIPGGLVDRVSENSRIRSRRHPNLP</sequence>
<dbReference type="Gene3D" id="3.40.50.300">
    <property type="entry name" value="P-loop containing nucleotide triphosphate hydrolases"/>
    <property type="match status" value="1"/>
</dbReference>
<dbReference type="EMBL" id="WKFB01000126">
    <property type="protein sequence ID" value="KAF6734806.1"/>
    <property type="molecule type" value="Genomic_DNA"/>
</dbReference>
<proteinExistence type="predicted"/>
<evidence type="ECO:0000313" key="5">
    <source>
        <dbReference type="Proteomes" id="UP000646548"/>
    </source>
</evidence>
<comment type="caution">
    <text evidence="4">The sequence shown here is derived from an EMBL/GenBank/DDBJ whole genome shotgun (WGS) entry which is preliminary data.</text>
</comment>
<protein>
    <submittedName>
        <fullName evidence="4">Protein NLRC3</fullName>
    </submittedName>
</protein>
<dbReference type="PANTHER" id="PTHR24106">
    <property type="entry name" value="NACHT, LRR AND CARD DOMAINS-CONTAINING"/>
    <property type="match status" value="1"/>
</dbReference>
<evidence type="ECO:0000259" key="3">
    <source>
        <dbReference type="PROSITE" id="PS50837"/>
    </source>
</evidence>
<evidence type="ECO:0000256" key="1">
    <source>
        <dbReference type="ARBA" id="ARBA00022614"/>
    </source>
</evidence>
<dbReference type="InterPro" id="IPR007111">
    <property type="entry name" value="NACHT_NTPase"/>
</dbReference>
<dbReference type="InterPro" id="IPR027417">
    <property type="entry name" value="P-loop_NTPase"/>
</dbReference>